<organism evidence="4 5">
    <name type="scientific">candidate division Kazan bacterium RIFCSPLOWO2_01_FULL_45_19</name>
    <dbReference type="NCBI Taxonomy" id="1798538"/>
    <lineage>
        <taxon>Bacteria</taxon>
        <taxon>Bacteria division Kazan-3B-28</taxon>
    </lineage>
</organism>
<dbReference type="GO" id="GO:0004222">
    <property type="term" value="F:metalloendopeptidase activity"/>
    <property type="evidence" value="ECO:0007669"/>
    <property type="project" value="TreeGrafter"/>
</dbReference>
<comment type="caution">
    <text evidence="4">The sequence shown here is derived from an EMBL/GenBank/DDBJ whole genome shotgun (WGS) entry which is preliminary data.</text>
</comment>
<evidence type="ECO:0000313" key="4">
    <source>
        <dbReference type="EMBL" id="OGB73728.1"/>
    </source>
</evidence>
<dbReference type="Gene3D" id="2.70.70.10">
    <property type="entry name" value="Glucose Permease (Domain IIA)"/>
    <property type="match status" value="1"/>
</dbReference>
<name>A0A1F4NR16_UNCK3</name>
<dbReference type="InterPro" id="IPR011055">
    <property type="entry name" value="Dup_hybrid_motif"/>
</dbReference>
<dbReference type="InterPro" id="IPR050570">
    <property type="entry name" value="Cell_wall_metabolism_enzyme"/>
</dbReference>
<dbReference type="SUPFAM" id="SSF54106">
    <property type="entry name" value="LysM domain"/>
    <property type="match status" value="1"/>
</dbReference>
<feature type="transmembrane region" description="Helical" evidence="2">
    <location>
        <begin position="61"/>
        <end position="79"/>
    </location>
</feature>
<sequence length="396" mass="43537">MSERLKIGRDPIKRPETGSKKPVEVRHKPRRSLRGLSFDAIKRVSLPALSIKPIYRSLNSFGSHWAIVLLAITVILSGLTPRQAMIAVGGETNQNQVRYRTVAELASTEYFNEDVVYDEVITTVGDSNDYIFKTGATETIISRNARRETIMYEVKPGESVSSVARDFGLSPDTLQYANKLTGNALSTGQKLKIPPIDGIYVTVNKNDTLSTIAKRYKVNVDDIVKYNGLDTSAPIFSGQELLVPGMVAPKSSSGSQYVPSGNIQGLPGFNPSASAGQFVWPTTSPTHFISQGYRTYHRALDLNRLNGWGIYASAAGIIRTYSVRGGYGNYIDINHGNGWITRYGHLSQFKVKSGDYVQQGQLIAIMGSTGRSTGPHLHFEIRYNGTPLNPLSYLPK</sequence>
<accession>A0A1F4NR16</accession>
<dbReference type="AlphaFoldDB" id="A0A1F4NR16"/>
<feature type="domain" description="LysM" evidence="3">
    <location>
        <begin position="150"/>
        <end position="193"/>
    </location>
</feature>
<keyword evidence="2" id="KW-0812">Transmembrane</keyword>
<evidence type="ECO:0000313" key="5">
    <source>
        <dbReference type="Proteomes" id="UP000178085"/>
    </source>
</evidence>
<dbReference type="SMART" id="SM00257">
    <property type="entry name" value="LysM"/>
    <property type="match status" value="2"/>
</dbReference>
<dbReference type="InterPro" id="IPR018392">
    <property type="entry name" value="LysM"/>
</dbReference>
<dbReference type="Gene3D" id="3.10.350.10">
    <property type="entry name" value="LysM domain"/>
    <property type="match status" value="2"/>
</dbReference>
<dbReference type="CDD" id="cd00118">
    <property type="entry name" value="LysM"/>
    <property type="match status" value="2"/>
</dbReference>
<dbReference type="Pfam" id="PF01551">
    <property type="entry name" value="Peptidase_M23"/>
    <property type="match status" value="1"/>
</dbReference>
<proteinExistence type="predicted"/>
<dbReference type="InterPro" id="IPR016047">
    <property type="entry name" value="M23ase_b-sheet_dom"/>
</dbReference>
<feature type="region of interest" description="Disordered" evidence="1">
    <location>
        <begin position="1"/>
        <end position="24"/>
    </location>
</feature>
<keyword evidence="2" id="KW-1133">Transmembrane helix</keyword>
<dbReference type="SUPFAM" id="SSF51261">
    <property type="entry name" value="Duplicated hybrid motif"/>
    <property type="match status" value="1"/>
</dbReference>
<gene>
    <name evidence="4" type="ORF">A3K51_02750</name>
</gene>
<reference evidence="4 5" key="1">
    <citation type="journal article" date="2016" name="Nat. Commun.">
        <title>Thousands of microbial genomes shed light on interconnected biogeochemical processes in an aquifer system.</title>
        <authorList>
            <person name="Anantharaman K."/>
            <person name="Brown C.T."/>
            <person name="Hug L.A."/>
            <person name="Sharon I."/>
            <person name="Castelle C.J."/>
            <person name="Probst A.J."/>
            <person name="Thomas B.C."/>
            <person name="Singh A."/>
            <person name="Wilkins M.J."/>
            <person name="Karaoz U."/>
            <person name="Brodie E.L."/>
            <person name="Williams K.H."/>
            <person name="Hubbard S.S."/>
            <person name="Banfield J.F."/>
        </authorList>
    </citation>
    <scope>NUCLEOTIDE SEQUENCE [LARGE SCALE GENOMIC DNA]</scope>
</reference>
<dbReference type="Pfam" id="PF01476">
    <property type="entry name" value="LysM"/>
    <property type="match status" value="2"/>
</dbReference>
<dbReference type="Proteomes" id="UP000178085">
    <property type="component" value="Unassembled WGS sequence"/>
</dbReference>
<dbReference type="PROSITE" id="PS51782">
    <property type="entry name" value="LYSM"/>
    <property type="match status" value="2"/>
</dbReference>
<feature type="domain" description="LysM" evidence="3">
    <location>
        <begin position="199"/>
        <end position="243"/>
    </location>
</feature>
<keyword evidence="2" id="KW-0472">Membrane</keyword>
<evidence type="ECO:0000256" key="1">
    <source>
        <dbReference type="SAM" id="MobiDB-lite"/>
    </source>
</evidence>
<dbReference type="EMBL" id="METD01000001">
    <property type="protein sequence ID" value="OGB73728.1"/>
    <property type="molecule type" value="Genomic_DNA"/>
</dbReference>
<evidence type="ECO:0000259" key="3">
    <source>
        <dbReference type="PROSITE" id="PS51782"/>
    </source>
</evidence>
<dbReference type="CDD" id="cd12797">
    <property type="entry name" value="M23_peptidase"/>
    <property type="match status" value="1"/>
</dbReference>
<evidence type="ECO:0000256" key="2">
    <source>
        <dbReference type="SAM" id="Phobius"/>
    </source>
</evidence>
<protein>
    <recommendedName>
        <fullName evidence="3">LysM domain-containing protein</fullName>
    </recommendedName>
</protein>
<dbReference type="InterPro" id="IPR036779">
    <property type="entry name" value="LysM_dom_sf"/>
</dbReference>
<dbReference type="PANTHER" id="PTHR21666">
    <property type="entry name" value="PEPTIDASE-RELATED"/>
    <property type="match status" value="1"/>
</dbReference>
<dbReference type="PANTHER" id="PTHR21666:SF270">
    <property type="entry name" value="MUREIN HYDROLASE ACTIVATOR ENVC"/>
    <property type="match status" value="1"/>
</dbReference>